<dbReference type="EMBL" id="CM017322">
    <property type="protein sequence ID" value="KAE8008532.1"/>
    <property type="molecule type" value="Genomic_DNA"/>
</dbReference>
<keyword evidence="1" id="KW-1133">Transmembrane helix</keyword>
<keyword evidence="1" id="KW-0472">Membrane</keyword>
<accession>A0A5N6QRH6</accession>
<dbReference type="AlphaFoldDB" id="A0A5N6QRH6"/>
<dbReference type="OrthoDB" id="1095087at2759"/>
<feature type="transmembrane region" description="Helical" evidence="1">
    <location>
        <begin position="31"/>
        <end position="49"/>
    </location>
</feature>
<evidence type="ECO:0000256" key="1">
    <source>
        <dbReference type="SAM" id="Phobius"/>
    </source>
</evidence>
<feature type="transmembrane region" description="Helical" evidence="1">
    <location>
        <begin position="69"/>
        <end position="88"/>
    </location>
</feature>
<evidence type="ECO:0008006" key="4">
    <source>
        <dbReference type="Google" id="ProtNLM"/>
    </source>
</evidence>
<evidence type="ECO:0000313" key="3">
    <source>
        <dbReference type="Proteomes" id="UP000327013"/>
    </source>
</evidence>
<dbReference type="PANTHER" id="PTHR33640:SF8">
    <property type="entry name" value="TRANSMEMBRANE PROTEIN"/>
    <property type="match status" value="1"/>
</dbReference>
<protein>
    <recommendedName>
        <fullName evidence="4">DUF4408 domain-containing protein</fullName>
    </recommendedName>
</protein>
<name>A0A5N6QRH6_9ROSI</name>
<gene>
    <name evidence="2" type="ORF">FH972_005035</name>
</gene>
<keyword evidence="1" id="KW-0812">Transmembrane</keyword>
<organism evidence="2 3">
    <name type="scientific">Carpinus fangiana</name>
    <dbReference type="NCBI Taxonomy" id="176857"/>
    <lineage>
        <taxon>Eukaryota</taxon>
        <taxon>Viridiplantae</taxon>
        <taxon>Streptophyta</taxon>
        <taxon>Embryophyta</taxon>
        <taxon>Tracheophyta</taxon>
        <taxon>Spermatophyta</taxon>
        <taxon>Magnoliopsida</taxon>
        <taxon>eudicotyledons</taxon>
        <taxon>Gunneridae</taxon>
        <taxon>Pentapetalae</taxon>
        <taxon>rosids</taxon>
        <taxon>fabids</taxon>
        <taxon>Fagales</taxon>
        <taxon>Betulaceae</taxon>
        <taxon>Carpinus</taxon>
    </lineage>
</organism>
<reference evidence="2 3" key="1">
    <citation type="submission" date="2019-06" db="EMBL/GenBank/DDBJ databases">
        <title>A chromosomal-level reference genome of Carpinus fangiana (Coryloideae, Betulaceae).</title>
        <authorList>
            <person name="Yang X."/>
            <person name="Wang Z."/>
            <person name="Zhang L."/>
            <person name="Hao G."/>
            <person name="Liu J."/>
            <person name="Yang Y."/>
        </authorList>
    </citation>
    <scope>NUCLEOTIDE SEQUENCE [LARGE SCALE GENOMIC DNA]</scope>
    <source>
        <strain evidence="2">Cfa_2016G</strain>
        <tissue evidence="2">Leaf</tissue>
    </source>
</reference>
<dbReference type="Proteomes" id="UP000327013">
    <property type="component" value="Chromosome 2"/>
</dbReference>
<keyword evidence="3" id="KW-1185">Reference proteome</keyword>
<evidence type="ECO:0000313" key="2">
    <source>
        <dbReference type="EMBL" id="KAE8008532.1"/>
    </source>
</evidence>
<dbReference type="PANTHER" id="PTHR33640">
    <property type="entry name" value="TRANSMEMBRANE PROTEIN"/>
    <property type="match status" value="1"/>
</dbReference>
<proteinExistence type="predicted"/>
<sequence>MQMDSLNFFDFRAEKANAMQKHRQLQKMASLLRVIEVCVVFVLIYRLYMQLPLAVKNSGGYFHDMTVSFVNPGFVFIIGNAIIFTLFAKSGQFSARDCTTKTSGFDLYDEFTKNREKNQKVHPEETWHRYNHSISDQSISQFQDYRRRTQSYSQISNSRVCEKSPHVLRRLETEKCRKSSYSEDEMSNEEFQRKVEAFISRQQRLRREEEYSRSVCIFPK</sequence>